<dbReference type="EMBL" id="MW911671">
    <property type="protein sequence ID" value="QXV91578.1"/>
    <property type="molecule type" value="Genomic_DNA"/>
</dbReference>
<evidence type="ECO:0000313" key="2">
    <source>
        <dbReference type="EMBL" id="QXV90137.1"/>
    </source>
</evidence>
<geneLocation type="plasmid" evidence="4">
    <name>phvKpST147_NDM-1_2566</name>
</geneLocation>
<evidence type="ECO:0000313" key="1">
    <source>
        <dbReference type="EMBL" id="QXV89241.1"/>
    </source>
</evidence>
<name>A0A8F7KNV9_KLEPN</name>
<proteinExistence type="predicted"/>
<reference evidence="1" key="1">
    <citation type="journal article" date="2021" name="Antibiotics">
        <title>Emergence of Hybrid Resistance and Virulence Plasmids Harboring New Delhi Metallo-beta-Lactamase in Klebsiella pneumoniae in Russia.</title>
        <authorList>
            <person name="Starkova P."/>
            <person name="Lazareva I."/>
            <person name="Avdeeva A."/>
            <person name="Sulian O."/>
            <person name="Likholetova D."/>
            <person name="Ageevets V."/>
            <person name="Lebedeva M."/>
            <person name="Gostev V."/>
            <person name="Sopova J."/>
            <person name="Sidorenko S."/>
        </authorList>
    </citation>
    <scope>NUCLEOTIDE SEQUENCE</scope>
    <source>
        <plasmid evidence="4">phvKpST147_NDM-1_2566</plasmid>
        <plasmid evidence="3">phvKpST15_NDM-1_2501</plasmid>
        <plasmid evidence="1">phvKpST395_NDM-1_1971</plasmid>
        <plasmid evidence="2">phvKpST874_NDM-1_2471</plasmid>
    </source>
</reference>
<geneLocation type="plasmid" evidence="2">
    <name>phvKpST874_NDM-1_2471</name>
</geneLocation>
<keyword evidence="1" id="KW-0614">Plasmid</keyword>
<dbReference type="EMBL" id="MW911669">
    <property type="protein sequence ID" value="QXV90583.1"/>
    <property type="molecule type" value="Genomic_DNA"/>
</dbReference>
<organism evidence="1">
    <name type="scientific">Klebsiella pneumoniae subsp. pneumoniae</name>
    <dbReference type="NCBI Taxonomy" id="72407"/>
    <lineage>
        <taxon>Bacteria</taxon>
        <taxon>Pseudomonadati</taxon>
        <taxon>Pseudomonadota</taxon>
        <taxon>Gammaproteobacteria</taxon>
        <taxon>Enterobacterales</taxon>
        <taxon>Enterobacteriaceae</taxon>
        <taxon>Klebsiella/Raoultella group</taxon>
        <taxon>Klebsiella</taxon>
        <taxon>Klebsiella pneumoniae complex</taxon>
    </lineage>
</organism>
<dbReference type="EMBL" id="MW911668">
    <property type="protein sequence ID" value="QXV90137.1"/>
    <property type="molecule type" value="Genomic_DNA"/>
</dbReference>
<evidence type="ECO:0000313" key="3">
    <source>
        <dbReference type="EMBL" id="QXV90583.1"/>
    </source>
</evidence>
<geneLocation type="plasmid" evidence="3">
    <name>phvKpST15_NDM-1_2501</name>
</geneLocation>
<dbReference type="AlphaFoldDB" id="A0A8F7KNV9"/>
<geneLocation type="plasmid" evidence="1">
    <name>phvKpST395_NDM-1_1971</name>
</geneLocation>
<sequence>MTKEFITALVCISRKLEIASGDDKGLMIVILLVSWCA</sequence>
<evidence type="ECO:0000313" key="4">
    <source>
        <dbReference type="EMBL" id="QXV91578.1"/>
    </source>
</evidence>
<dbReference type="EMBL" id="MW911666">
    <property type="protein sequence ID" value="QXV89241.1"/>
    <property type="molecule type" value="Genomic_DNA"/>
</dbReference>
<protein>
    <submittedName>
        <fullName evidence="1">Uncharacterized protein</fullName>
    </submittedName>
</protein>
<accession>A0A8F7KNV9</accession>